<evidence type="ECO:0000256" key="1">
    <source>
        <dbReference type="ARBA" id="ARBA00004123"/>
    </source>
</evidence>
<proteinExistence type="predicted"/>
<feature type="domain" description="Grh/CP2 DB" evidence="7">
    <location>
        <begin position="522"/>
        <end position="774"/>
    </location>
</feature>
<keyword evidence="5" id="KW-0539">Nucleus</keyword>
<feature type="compositionally biased region" description="Polar residues" evidence="6">
    <location>
        <begin position="85"/>
        <end position="103"/>
    </location>
</feature>
<feature type="compositionally biased region" description="Polar residues" evidence="6">
    <location>
        <begin position="38"/>
        <end position="56"/>
    </location>
</feature>
<dbReference type="PANTHER" id="PTHR11037">
    <property type="entry name" value="TRANSCRIPTION FACTOR CP2"/>
    <property type="match status" value="1"/>
</dbReference>
<evidence type="ECO:0000256" key="5">
    <source>
        <dbReference type="ARBA" id="ARBA00023242"/>
    </source>
</evidence>
<gene>
    <name evidence="8" type="ORF">CCUS01_01767</name>
</gene>
<feature type="compositionally biased region" description="Basic and acidic residues" evidence="6">
    <location>
        <begin position="57"/>
        <end position="72"/>
    </location>
</feature>
<dbReference type="GO" id="GO:0001228">
    <property type="term" value="F:DNA-binding transcription activator activity, RNA polymerase II-specific"/>
    <property type="evidence" value="ECO:0007669"/>
    <property type="project" value="TreeGrafter"/>
</dbReference>
<evidence type="ECO:0000313" key="9">
    <source>
        <dbReference type="Proteomes" id="UP001239213"/>
    </source>
</evidence>
<dbReference type="InterPro" id="IPR057520">
    <property type="entry name" value="GRHL1/CP2_C"/>
</dbReference>
<feature type="compositionally biased region" description="Polar residues" evidence="6">
    <location>
        <begin position="905"/>
        <end position="914"/>
    </location>
</feature>
<dbReference type="Proteomes" id="UP001239213">
    <property type="component" value="Unassembled WGS sequence"/>
</dbReference>
<dbReference type="InterPro" id="IPR007604">
    <property type="entry name" value="CP2"/>
</dbReference>
<comment type="caution">
    <text evidence="8">The sequence shown here is derived from an EMBL/GenBank/DDBJ whole genome shotgun (WGS) entry which is preliminary data.</text>
</comment>
<evidence type="ECO:0000313" key="8">
    <source>
        <dbReference type="EMBL" id="KAK1457300.1"/>
    </source>
</evidence>
<feature type="compositionally biased region" description="Basic and acidic residues" evidence="6">
    <location>
        <begin position="187"/>
        <end position="210"/>
    </location>
</feature>
<evidence type="ECO:0000256" key="2">
    <source>
        <dbReference type="ARBA" id="ARBA00023015"/>
    </source>
</evidence>
<dbReference type="AlphaFoldDB" id="A0AAI9XNL1"/>
<dbReference type="GO" id="GO:0005634">
    <property type="term" value="C:nucleus"/>
    <property type="evidence" value="ECO:0007669"/>
    <property type="project" value="UniProtKB-SubCell"/>
</dbReference>
<dbReference type="PROSITE" id="PS51968">
    <property type="entry name" value="GRH_CP2_DB"/>
    <property type="match status" value="1"/>
</dbReference>
<feature type="region of interest" description="Disordered" evidence="6">
    <location>
        <begin position="187"/>
        <end position="220"/>
    </location>
</feature>
<comment type="subcellular location">
    <subcellularLocation>
        <location evidence="1">Nucleus</location>
    </subcellularLocation>
</comment>
<feature type="compositionally biased region" description="Gly residues" evidence="6">
    <location>
        <begin position="1"/>
        <end position="11"/>
    </location>
</feature>
<evidence type="ECO:0000256" key="6">
    <source>
        <dbReference type="SAM" id="MobiDB-lite"/>
    </source>
</evidence>
<name>A0AAI9XNL1_9PEZI</name>
<evidence type="ECO:0000256" key="4">
    <source>
        <dbReference type="ARBA" id="ARBA00023163"/>
    </source>
</evidence>
<keyword evidence="9" id="KW-1185">Reference proteome</keyword>
<organism evidence="8 9">
    <name type="scientific">Colletotrichum cuscutae</name>
    <dbReference type="NCBI Taxonomy" id="1209917"/>
    <lineage>
        <taxon>Eukaryota</taxon>
        <taxon>Fungi</taxon>
        <taxon>Dikarya</taxon>
        <taxon>Ascomycota</taxon>
        <taxon>Pezizomycotina</taxon>
        <taxon>Sordariomycetes</taxon>
        <taxon>Hypocreomycetidae</taxon>
        <taxon>Glomerellales</taxon>
        <taxon>Glomerellaceae</taxon>
        <taxon>Colletotrichum</taxon>
        <taxon>Colletotrichum acutatum species complex</taxon>
    </lineage>
</organism>
<evidence type="ECO:0000259" key="7">
    <source>
        <dbReference type="PROSITE" id="PS51968"/>
    </source>
</evidence>
<keyword evidence="4" id="KW-0804">Transcription</keyword>
<dbReference type="InterPro" id="IPR040167">
    <property type="entry name" value="TF_CP2-like"/>
</dbReference>
<protein>
    <submittedName>
        <fullName evidence="8">CP2 transcription factor</fullName>
    </submittedName>
</protein>
<keyword evidence="2" id="KW-0805">Transcription regulation</keyword>
<evidence type="ECO:0000256" key="3">
    <source>
        <dbReference type="ARBA" id="ARBA00023125"/>
    </source>
</evidence>
<keyword evidence="3" id="KW-0238">DNA-binding</keyword>
<feature type="compositionally biased region" description="Low complexity" evidence="6">
    <location>
        <begin position="783"/>
        <end position="792"/>
    </location>
</feature>
<dbReference type="PANTHER" id="PTHR11037:SF20">
    <property type="entry name" value="PROTEIN GRAINYHEAD"/>
    <property type="match status" value="1"/>
</dbReference>
<sequence length="1069" mass="117465">MDSRPGKGGGIEWRKPPMDMPCPCLPTATAHTRPHSRGSGTDMCTDQTTSPHLTSSEQERGEQQQEEGEKLWHACTASRVPPPTTRTATSADHVSHARQQVVGTSHVHPTRPEKPTRDKVQPSCAVAAEAAAPAAGRPHTSHIQSNGTRHNIVFFLLVLPPPSDSFLYLPYFTQYIPYLNTKKKKETGVAKQQHEGEDSDRSIARQKETGFGRPPTTTEHQLGIAVTRQRADLLSRCFAKAVQPGSPQRMRALLRHLETFLRLPGHVLTRVPVHRTSAQKPGDELLATFRKQFPEVAVTTTAPVGAASAAVDNTGMVPSIPGVQERSHSLSHEAFRDQDPTPRATNEPWRFTPSLLDPNSFSFTNFANAPPGYYTPTPGGTNTIYHPQAGDLHTPTLGLGMGLGTPLSMPTSEGAMHAGQPMMDLAGFQGMQGMHHPQQFQQPFNPFIQPPAHQQSFAPSSFVHQDTGYETMEQDGSPMNSDPSEERMASIDGAFHNSPMVGFQGRQFGGLPMAAVMPPSAEKFRFHATLNAPTAMIKHADEIPVTYLNKGQAYSLSVVDTNATMPVAPGTKFRTFVRISFEDEQQRQKPGVCWALWKEGRGTNEAHQRGGKLQAVEYVEAGQPTEGDDKRTRVELESSSFDGFSVVWTPGINGAPECNIAVRFNFLSTDFSHSKGVKGIPVRLCTKTSTFPIDTAQPAADANPEICFCKVKLFRDHGAERKLSNDVAHVKKTIDKLKQQITQAESGMKDFGKRKRSNAAAQVKGADQRPGKVQKHKRTWSMSSTSSAGAGTRPPLEEDLHFKLQTLQDMFTSTRPVSVLYLRGEELDDPDLHPISLPGEQGELAKVESREGPAWQARSGRSSVAGSSLVSPSPSSLSLASQASVVPNRQWAGFEGEGSGEPASRQGSDQPTKVTKTDDAGNLSGWIEALGVDPAYRPPPERVVKPAACFYILRPNIMEPEKREYYRAIYLAQRNLKDFNYRVAAKWNLDPSKILRTVHVLDRGLEVEIDDDVIQELREGQDMRLEIKEILPENPVQLKREWDMAIDPSDGDAMDQSSAQGGFELRLNF</sequence>
<feature type="region of interest" description="Disordered" evidence="6">
    <location>
        <begin position="1"/>
        <end position="122"/>
    </location>
</feature>
<feature type="region of interest" description="Disordered" evidence="6">
    <location>
        <begin position="844"/>
        <end position="920"/>
    </location>
</feature>
<feature type="compositionally biased region" description="Low complexity" evidence="6">
    <location>
        <begin position="856"/>
        <end position="886"/>
    </location>
</feature>
<dbReference type="EMBL" id="MPDP01000282">
    <property type="protein sequence ID" value="KAK1457300.1"/>
    <property type="molecule type" value="Genomic_DNA"/>
</dbReference>
<dbReference type="Pfam" id="PF04516">
    <property type="entry name" value="CP2"/>
    <property type="match status" value="1"/>
</dbReference>
<feature type="compositionally biased region" description="Basic and acidic residues" evidence="6">
    <location>
        <begin position="110"/>
        <end position="120"/>
    </location>
</feature>
<feature type="region of interest" description="Disordered" evidence="6">
    <location>
        <begin position="747"/>
        <end position="795"/>
    </location>
</feature>
<accession>A0AAI9XNL1</accession>
<dbReference type="Pfam" id="PF25416">
    <property type="entry name" value="GRHL1_C"/>
    <property type="match status" value="1"/>
</dbReference>
<dbReference type="GO" id="GO:0000978">
    <property type="term" value="F:RNA polymerase II cis-regulatory region sequence-specific DNA binding"/>
    <property type="evidence" value="ECO:0007669"/>
    <property type="project" value="TreeGrafter"/>
</dbReference>
<reference evidence="8" key="1">
    <citation type="submission" date="2016-11" db="EMBL/GenBank/DDBJ databases">
        <title>The genome sequence of Colletotrichum cuscutae.</title>
        <authorList>
            <person name="Baroncelli R."/>
        </authorList>
    </citation>
    <scope>NUCLEOTIDE SEQUENCE</scope>
    <source>
        <strain evidence="8">IMI 304802</strain>
    </source>
</reference>